<evidence type="ECO:0000313" key="3">
    <source>
        <dbReference type="Proteomes" id="UP000509594"/>
    </source>
</evidence>
<evidence type="ECO:0000256" key="1">
    <source>
        <dbReference type="SAM" id="MobiDB-lite"/>
    </source>
</evidence>
<feature type="compositionally biased region" description="Pro residues" evidence="1">
    <location>
        <begin position="392"/>
        <end position="405"/>
    </location>
</feature>
<feature type="compositionally biased region" description="Basic and acidic residues" evidence="1">
    <location>
        <begin position="525"/>
        <end position="538"/>
    </location>
</feature>
<feature type="compositionally biased region" description="Pro residues" evidence="1">
    <location>
        <begin position="579"/>
        <end position="595"/>
    </location>
</feature>
<keyword evidence="3" id="KW-1185">Reference proteome</keyword>
<feature type="compositionally biased region" description="Polar residues" evidence="1">
    <location>
        <begin position="197"/>
        <end position="213"/>
    </location>
</feature>
<feature type="region of interest" description="Disordered" evidence="1">
    <location>
        <begin position="84"/>
        <end position="124"/>
    </location>
</feature>
<evidence type="ECO:0000313" key="2">
    <source>
        <dbReference type="EMBL" id="QLC50292.1"/>
    </source>
</evidence>
<dbReference type="KEGG" id="mzi:HWN40_08580"/>
<feature type="region of interest" description="Disordered" evidence="1">
    <location>
        <begin position="379"/>
        <end position="607"/>
    </location>
</feature>
<dbReference type="EMBL" id="CP058215">
    <property type="protein sequence ID" value="QLC50292.1"/>
    <property type="molecule type" value="Genomic_DNA"/>
</dbReference>
<dbReference type="OrthoDB" id="121635at2157"/>
<dbReference type="AlphaFoldDB" id="A0A7D5E6X3"/>
<dbReference type="RefSeq" id="WP_176965348.1">
    <property type="nucleotide sequence ID" value="NZ_CP058215.1"/>
</dbReference>
<feature type="compositionally biased region" description="Polar residues" evidence="1">
    <location>
        <begin position="110"/>
        <end position="123"/>
    </location>
</feature>
<name>A0A7D5E6X3_9EURY</name>
<accession>A0A7D5E6X3</accession>
<gene>
    <name evidence="2" type="ORF">HWN40_08580</name>
</gene>
<feature type="compositionally biased region" description="Polar residues" evidence="1">
    <location>
        <begin position="509"/>
        <end position="524"/>
    </location>
</feature>
<feature type="region of interest" description="Disordered" evidence="1">
    <location>
        <begin position="185"/>
        <end position="213"/>
    </location>
</feature>
<dbReference type="GeneID" id="55821725"/>
<organism evidence="2 3">
    <name type="scientific">Methanolobus zinderi</name>
    <dbReference type="NCBI Taxonomy" id="536044"/>
    <lineage>
        <taxon>Archaea</taxon>
        <taxon>Methanobacteriati</taxon>
        <taxon>Methanobacteriota</taxon>
        <taxon>Stenosarchaea group</taxon>
        <taxon>Methanomicrobia</taxon>
        <taxon>Methanosarcinales</taxon>
        <taxon>Methanosarcinaceae</taxon>
        <taxon>Methanolobus</taxon>
    </lineage>
</organism>
<protein>
    <submittedName>
        <fullName evidence="2">Uncharacterized protein</fullName>
    </submittedName>
</protein>
<sequence>MKRLTISMSDELFSKLESVENKSLFIRKLIERELDMLDSISDIDSNTPWERDIASLKGNIDELFTRLSDMEAQLNSSLMQDIPKPETIPETDLSGAGEQAAVSGRDNQELQETLSTEQSSTPATPYIINENQEPELPITEEPEISEKVQEDAKPFLTHAEVPADAQAENWTQPLADNTELTPAVETIPEKNTPDIATINQQTPEPESPAIQNQQQEPIFKLPELETDTENHEDSGFKLPDMGPDIETQQENTFKTPEFEETEESHHNTGTQIPDLKPQKEALQENTFSVPDVGPRQEEQQKWTMPDLKPSPDAQQIAETAKMPDPEPPVETHQEPGFVMPELKPPAENKQNQETVVPEIDTSKAQQEPAFSMPELKAPMEEKSDQGMAMPDLKPPTEPQSEPPFTMPDLKTPGTDQQEPPFQIPDLKPPAEVTGNEAAGMPGMEPPFENTGEESFAMPDLSSPEPDAQTPPFMSETKPPFENNDQGFAIPDLKPPEGMEEATSPGIPDLQQTAAPPFETMQQGQPEEKQPLFKIHNIDSDQPDDEQPPFVAPAFPESQPQENAQLPPFENPGQDINPPAAQPPTQPVNEKPPAPPTGNSSLKPDKLGSNILMYMPHGAKVKKDIIKSLISKQFTENEIEAKLSEMISAGVLKLSEENGNSYLIRP</sequence>
<dbReference type="Proteomes" id="UP000509594">
    <property type="component" value="Chromosome"/>
</dbReference>
<reference evidence="2 3" key="1">
    <citation type="submission" date="2020-06" db="EMBL/GenBank/DDBJ databases">
        <title>Methanolobus halotolerans sp. nov., isolated from a saline lake Tus in Siberia.</title>
        <authorList>
            <person name="Shen Y."/>
            <person name="Chen S.-C."/>
            <person name="Lai M.-C."/>
            <person name="Huang H.-H."/>
            <person name="Chiu H.-H."/>
            <person name="Tang S.-L."/>
            <person name="Rogozin D.Y."/>
            <person name="Degermendzhy A.G."/>
        </authorList>
    </citation>
    <scope>NUCLEOTIDE SEQUENCE [LARGE SCALE GENOMIC DNA]</scope>
    <source>
        <strain evidence="2 3">DSM 21339</strain>
    </source>
</reference>
<feature type="region of interest" description="Disordered" evidence="1">
    <location>
        <begin position="226"/>
        <end position="353"/>
    </location>
</feature>
<feature type="compositionally biased region" description="Basic and acidic residues" evidence="1">
    <location>
        <begin position="321"/>
        <end position="333"/>
    </location>
</feature>
<proteinExistence type="predicted"/>